<dbReference type="PANTHER" id="PTHR38011:SF7">
    <property type="entry name" value="2,5-DIAMINO-6-RIBOSYLAMINO-4(3H)-PYRIMIDINONE 5'-PHOSPHATE REDUCTASE"/>
    <property type="match status" value="1"/>
</dbReference>
<dbReference type="RefSeq" id="WP_250584502.1">
    <property type="nucleotide sequence ID" value="NZ_JAKRVX010000003.1"/>
</dbReference>
<evidence type="ECO:0000256" key="4">
    <source>
        <dbReference type="ARBA" id="ARBA00022619"/>
    </source>
</evidence>
<comment type="pathway">
    <text evidence="1">Cofactor biosynthesis; riboflavin biosynthesis.</text>
</comment>
<comment type="similarity">
    <text evidence="2">Belongs to the HTP reductase family.</text>
</comment>
<keyword evidence="5" id="KW-0521">NADP</keyword>
<evidence type="ECO:0000259" key="10">
    <source>
        <dbReference type="Pfam" id="PF01872"/>
    </source>
</evidence>
<comment type="subunit">
    <text evidence="3">Homodimer.</text>
</comment>
<evidence type="ECO:0000256" key="8">
    <source>
        <dbReference type="ARBA" id="ARBA00049020"/>
    </source>
</evidence>
<accession>A0AAE3K8D4</accession>
<evidence type="ECO:0000313" key="11">
    <source>
        <dbReference type="EMBL" id="MCL9817182.1"/>
    </source>
</evidence>
<proteinExistence type="inferred from homology"/>
<evidence type="ECO:0000256" key="3">
    <source>
        <dbReference type="ARBA" id="ARBA00011738"/>
    </source>
</evidence>
<dbReference type="GO" id="GO:0008703">
    <property type="term" value="F:5-amino-6-(5-phosphoribosylamino)uracil reductase activity"/>
    <property type="evidence" value="ECO:0007669"/>
    <property type="project" value="InterPro"/>
</dbReference>
<dbReference type="EC" id="1.1.1.302" evidence="9"/>
<gene>
    <name evidence="11" type="ORF">AArcSt2_09520</name>
</gene>
<dbReference type="EMBL" id="JAKRVX010000003">
    <property type="protein sequence ID" value="MCL9817182.1"/>
    <property type="molecule type" value="Genomic_DNA"/>
</dbReference>
<dbReference type="SUPFAM" id="SSF53597">
    <property type="entry name" value="Dihydrofolate reductase-like"/>
    <property type="match status" value="1"/>
</dbReference>
<dbReference type="Proteomes" id="UP001203207">
    <property type="component" value="Unassembled WGS sequence"/>
</dbReference>
<keyword evidence="4" id="KW-0686">Riboflavin biosynthesis</keyword>
<dbReference type="InterPro" id="IPR050765">
    <property type="entry name" value="Riboflavin_Biosynth_HTPR"/>
</dbReference>
<reference evidence="11" key="1">
    <citation type="journal article" date="2022" name="Syst. Appl. Microbiol.">
        <title>Natronocalculus amylovorans gen. nov., sp. nov., and Natranaeroarchaeum aerophilus sp. nov., dominant culturable amylolytic natronoarchaea from hypersaline soda lakes in southwestern Siberia.</title>
        <authorList>
            <person name="Sorokin D.Y."/>
            <person name="Elcheninov A.G."/>
            <person name="Khizhniak T.V."/>
            <person name="Koenen M."/>
            <person name="Bale N.J."/>
            <person name="Damste J.S.S."/>
            <person name="Kublanov I.V."/>
        </authorList>
    </citation>
    <scope>NUCLEOTIDE SEQUENCE</scope>
    <source>
        <strain evidence="11">AArc-St2</strain>
    </source>
</reference>
<comment type="caution">
    <text evidence="11">The sequence shown here is derived from an EMBL/GenBank/DDBJ whole genome shotgun (WGS) entry which is preliminary data.</text>
</comment>
<dbReference type="Pfam" id="PF01872">
    <property type="entry name" value="RibD_C"/>
    <property type="match status" value="1"/>
</dbReference>
<evidence type="ECO:0000256" key="1">
    <source>
        <dbReference type="ARBA" id="ARBA00005104"/>
    </source>
</evidence>
<dbReference type="InterPro" id="IPR024072">
    <property type="entry name" value="DHFR-like_dom_sf"/>
</dbReference>
<dbReference type="InterPro" id="IPR006401">
    <property type="entry name" value="Rib_reduct_arc"/>
</dbReference>
<evidence type="ECO:0000313" key="12">
    <source>
        <dbReference type="Proteomes" id="UP001203207"/>
    </source>
</evidence>
<dbReference type="GO" id="GO:0009231">
    <property type="term" value="P:riboflavin biosynthetic process"/>
    <property type="evidence" value="ECO:0007669"/>
    <property type="project" value="UniProtKB-KW"/>
</dbReference>
<evidence type="ECO:0000256" key="9">
    <source>
        <dbReference type="NCBIfam" id="TIGR01508"/>
    </source>
</evidence>
<sequence>MYVVVNAAMSVDGKLSSRQREQIAISGPSDFDRVDRIRAAADGVMVGVGTVLADDPHLTLDVEDRRVHRLKNGRSGNPARVVADSRARTPPDARILDDEATTYVLVSSAAPTDRLEALGDAGAEIITAGSDQVDLKTAFDTLETEGVNRLMVEGGGELIFSLIELGVVDELTVYVGTKIIGGRDAPTLADGDGFVTDFPTVALESVDRMDDGVLLSYTME</sequence>
<dbReference type="InterPro" id="IPR002734">
    <property type="entry name" value="RibDG_C"/>
</dbReference>
<evidence type="ECO:0000256" key="6">
    <source>
        <dbReference type="ARBA" id="ARBA00023002"/>
    </source>
</evidence>
<dbReference type="Gene3D" id="3.40.430.10">
    <property type="entry name" value="Dihydrofolate Reductase, subunit A"/>
    <property type="match status" value="1"/>
</dbReference>
<comment type="catalytic activity">
    <reaction evidence="8">
        <text>2,5-diamino-6-(1-D-ribitylamino)pyrimidin-4(3H)-one 5'-phosphate + NADP(+) = 2,5-diamino-6-(1-D-ribosylamino)pyrimidin-4(3H)-one 5'-phosphate + NADPH + H(+)</text>
        <dbReference type="Rhea" id="RHEA:27278"/>
        <dbReference type="ChEBI" id="CHEBI:15378"/>
        <dbReference type="ChEBI" id="CHEBI:57783"/>
        <dbReference type="ChEBI" id="CHEBI:58349"/>
        <dbReference type="ChEBI" id="CHEBI:58890"/>
        <dbReference type="ChEBI" id="CHEBI:59545"/>
        <dbReference type="EC" id="1.1.1.302"/>
    </reaction>
</comment>
<name>A0AAE3K8D4_9EURY</name>
<comment type="catalytic activity">
    <reaction evidence="7">
        <text>2,5-diamino-6-(1-D-ribitylamino)pyrimidin-4(3H)-one 5'-phosphate + NAD(+) = 2,5-diamino-6-(1-D-ribosylamino)pyrimidin-4(3H)-one 5'-phosphate + NADH + H(+)</text>
        <dbReference type="Rhea" id="RHEA:27274"/>
        <dbReference type="ChEBI" id="CHEBI:15378"/>
        <dbReference type="ChEBI" id="CHEBI:57540"/>
        <dbReference type="ChEBI" id="CHEBI:57945"/>
        <dbReference type="ChEBI" id="CHEBI:58890"/>
        <dbReference type="ChEBI" id="CHEBI:59545"/>
        <dbReference type="EC" id="1.1.1.302"/>
    </reaction>
</comment>
<dbReference type="AlphaFoldDB" id="A0AAE3K8D4"/>
<dbReference type="GO" id="GO:0050661">
    <property type="term" value="F:NADP binding"/>
    <property type="evidence" value="ECO:0007669"/>
    <property type="project" value="InterPro"/>
</dbReference>
<dbReference type="InterPro" id="IPR011549">
    <property type="entry name" value="RibD_C"/>
</dbReference>
<keyword evidence="6 11" id="KW-0560">Oxidoreductase</keyword>
<feature type="domain" description="Bacterial bifunctional deaminase-reductase C-terminal" evidence="10">
    <location>
        <begin position="2"/>
        <end position="215"/>
    </location>
</feature>
<dbReference type="PANTHER" id="PTHR38011">
    <property type="entry name" value="DIHYDROFOLATE REDUCTASE FAMILY PROTEIN (AFU_ORTHOLOGUE AFUA_8G06820)"/>
    <property type="match status" value="1"/>
</dbReference>
<dbReference type="NCBIfam" id="TIGR01508">
    <property type="entry name" value="rib_reduct_arch"/>
    <property type="match status" value="1"/>
</dbReference>
<keyword evidence="12" id="KW-1185">Reference proteome</keyword>
<evidence type="ECO:0000256" key="5">
    <source>
        <dbReference type="ARBA" id="ARBA00022857"/>
    </source>
</evidence>
<organism evidence="11 12">
    <name type="scientific">Natronocalculus amylovorans</name>
    <dbReference type="NCBI Taxonomy" id="2917812"/>
    <lineage>
        <taxon>Archaea</taxon>
        <taxon>Methanobacteriati</taxon>
        <taxon>Methanobacteriota</taxon>
        <taxon>Stenosarchaea group</taxon>
        <taxon>Halobacteria</taxon>
        <taxon>Halobacteriales</taxon>
        <taxon>Haloferacaceae</taxon>
        <taxon>Natronocalculus</taxon>
    </lineage>
</organism>
<evidence type="ECO:0000256" key="2">
    <source>
        <dbReference type="ARBA" id="ARBA00009723"/>
    </source>
</evidence>
<reference evidence="11" key="2">
    <citation type="submission" date="2022-02" db="EMBL/GenBank/DDBJ databases">
        <authorList>
            <person name="Elcheninov A.G."/>
            <person name="Sorokin D.Y."/>
            <person name="Kublanov I.V."/>
        </authorList>
    </citation>
    <scope>NUCLEOTIDE SEQUENCE</scope>
    <source>
        <strain evidence="11">AArc-St2</strain>
    </source>
</reference>
<dbReference type="NCBIfam" id="TIGR00227">
    <property type="entry name" value="ribD_Cterm"/>
    <property type="match status" value="1"/>
</dbReference>
<evidence type="ECO:0000256" key="7">
    <source>
        <dbReference type="ARBA" id="ARBA00047550"/>
    </source>
</evidence>
<protein>
    <recommendedName>
        <fullName evidence="9">2,5-diamino-6-(ribosylamino)-4(3H)-pyrimidinone 5'-phosphate reductase</fullName>
        <ecNumber evidence="9">1.1.1.302</ecNumber>
    </recommendedName>
</protein>